<dbReference type="SUPFAM" id="SSF56436">
    <property type="entry name" value="C-type lectin-like"/>
    <property type="match status" value="1"/>
</dbReference>
<dbReference type="InterPro" id="IPR001304">
    <property type="entry name" value="C-type_lectin-like"/>
</dbReference>
<evidence type="ECO:0000313" key="6">
    <source>
        <dbReference type="Proteomes" id="UP001217089"/>
    </source>
</evidence>
<keyword evidence="6" id="KW-1185">Reference proteome</keyword>
<evidence type="ECO:0000256" key="2">
    <source>
        <dbReference type="SAM" id="Coils"/>
    </source>
</evidence>
<name>A0ABQ9F8U2_TEGGR</name>
<feature type="coiled-coil region" evidence="2">
    <location>
        <begin position="260"/>
        <end position="301"/>
    </location>
</feature>
<dbReference type="Proteomes" id="UP001217089">
    <property type="component" value="Unassembled WGS sequence"/>
</dbReference>
<dbReference type="InterPro" id="IPR016187">
    <property type="entry name" value="CTDL_fold"/>
</dbReference>
<dbReference type="PROSITE" id="PS00615">
    <property type="entry name" value="C_TYPE_LECTIN_1"/>
    <property type="match status" value="1"/>
</dbReference>
<evidence type="ECO:0000256" key="3">
    <source>
        <dbReference type="SAM" id="MobiDB-lite"/>
    </source>
</evidence>
<evidence type="ECO:0000313" key="5">
    <source>
        <dbReference type="EMBL" id="KAJ8312767.1"/>
    </source>
</evidence>
<gene>
    <name evidence="5" type="ORF">KUTeg_010140</name>
</gene>
<dbReference type="Gene3D" id="3.10.100.10">
    <property type="entry name" value="Mannose-Binding Protein A, subunit A"/>
    <property type="match status" value="1"/>
</dbReference>
<keyword evidence="1" id="KW-1015">Disulfide bond</keyword>
<feature type="region of interest" description="Disordered" evidence="3">
    <location>
        <begin position="52"/>
        <end position="72"/>
    </location>
</feature>
<proteinExistence type="predicted"/>
<dbReference type="PROSITE" id="PS50041">
    <property type="entry name" value="C_TYPE_LECTIN_2"/>
    <property type="match status" value="1"/>
</dbReference>
<feature type="region of interest" description="Disordered" evidence="3">
    <location>
        <begin position="97"/>
        <end position="147"/>
    </location>
</feature>
<dbReference type="SMART" id="SM00034">
    <property type="entry name" value="CLECT"/>
    <property type="match status" value="1"/>
</dbReference>
<sequence length="459" mass="51862">MTTATKEPIDTKSFIEMSKVQKKSVISGITSILGVQPPDILQILMGRPSFVVQPEPPHKKPRIISPTPADEPDILDISEKPTTPISKFSISSISLTKPTTTDFSKHPSPSLCKTNSTKPSVSSPHSSYTVSSRSTPKLQSTISSANSTEVTLIKPRSSELNPPQQHVSKSTKEMQDRARNLLARGCMPLFLPARRQWNENEVVTLISTPLVLKWPPVGWRKMTPDRRLLAWEYAAMTLENIKCVGSIEILERNQGEYYTNVCSRKENERLKKQNDELQRKVQDLNDTIRDKDKILNDLRRTYVSSACSSSSTVTMTTTSTLSISTEQTRQCPDSRWETFLNSCYFVGSNALAWSNASQSCNTMNSSLASVTTPEENEYLIFLAKTKDGYWLDGTDYLREGLWFWNSSGICITYQNWGYGEPNNMHEGEHCLEIKTTKNYTWNDEKCTSSTRQYICEMTL</sequence>
<dbReference type="CDD" id="cd00037">
    <property type="entry name" value="CLECT"/>
    <property type="match status" value="1"/>
</dbReference>
<dbReference type="InterPro" id="IPR018378">
    <property type="entry name" value="C-type_lectin_CS"/>
</dbReference>
<evidence type="ECO:0000259" key="4">
    <source>
        <dbReference type="PROSITE" id="PS50041"/>
    </source>
</evidence>
<feature type="compositionally biased region" description="Polar residues" evidence="3">
    <location>
        <begin position="137"/>
        <end position="147"/>
    </location>
</feature>
<dbReference type="InterPro" id="IPR016186">
    <property type="entry name" value="C-type_lectin-like/link_sf"/>
</dbReference>
<reference evidence="5 6" key="1">
    <citation type="submission" date="2022-12" db="EMBL/GenBank/DDBJ databases">
        <title>Chromosome-level genome of Tegillarca granosa.</title>
        <authorList>
            <person name="Kim J."/>
        </authorList>
    </citation>
    <scope>NUCLEOTIDE SEQUENCE [LARGE SCALE GENOMIC DNA]</scope>
    <source>
        <strain evidence="5">Teg-2019</strain>
        <tissue evidence="5">Adductor muscle</tissue>
    </source>
</reference>
<comment type="caution">
    <text evidence="5">The sequence shown here is derived from an EMBL/GenBank/DDBJ whole genome shotgun (WGS) entry which is preliminary data.</text>
</comment>
<protein>
    <recommendedName>
        <fullName evidence="4">C-type lectin domain-containing protein</fullName>
    </recommendedName>
</protein>
<feature type="compositionally biased region" description="Low complexity" evidence="3">
    <location>
        <begin position="116"/>
        <end position="136"/>
    </location>
</feature>
<keyword evidence="2" id="KW-0175">Coiled coil</keyword>
<dbReference type="EMBL" id="JARBDR010000440">
    <property type="protein sequence ID" value="KAJ8312767.1"/>
    <property type="molecule type" value="Genomic_DNA"/>
</dbReference>
<dbReference type="Pfam" id="PF00059">
    <property type="entry name" value="Lectin_C"/>
    <property type="match status" value="1"/>
</dbReference>
<evidence type="ECO:0000256" key="1">
    <source>
        <dbReference type="ARBA" id="ARBA00023157"/>
    </source>
</evidence>
<organism evidence="5 6">
    <name type="scientific">Tegillarca granosa</name>
    <name type="common">Malaysian cockle</name>
    <name type="synonym">Anadara granosa</name>
    <dbReference type="NCBI Taxonomy" id="220873"/>
    <lineage>
        <taxon>Eukaryota</taxon>
        <taxon>Metazoa</taxon>
        <taxon>Spiralia</taxon>
        <taxon>Lophotrochozoa</taxon>
        <taxon>Mollusca</taxon>
        <taxon>Bivalvia</taxon>
        <taxon>Autobranchia</taxon>
        <taxon>Pteriomorphia</taxon>
        <taxon>Arcoida</taxon>
        <taxon>Arcoidea</taxon>
        <taxon>Arcidae</taxon>
        <taxon>Tegillarca</taxon>
    </lineage>
</organism>
<accession>A0ABQ9F8U2</accession>
<feature type="domain" description="C-type lectin" evidence="4">
    <location>
        <begin position="339"/>
        <end position="446"/>
    </location>
</feature>
<dbReference type="InterPro" id="IPR050111">
    <property type="entry name" value="C-type_lectin/snaclec_domain"/>
</dbReference>
<dbReference type="PANTHER" id="PTHR22803">
    <property type="entry name" value="MANNOSE, PHOSPHOLIPASE, LECTIN RECEPTOR RELATED"/>
    <property type="match status" value="1"/>
</dbReference>